<feature type="region of interest" description="Disordered" evidence="1">
    <location>
        <begin position="419"/>
        <end position="439"/>
    </location>
</feature>
<evidence type="ECO:0000259" key="2">
    <source>
        <dbReference type="PROSITE" id="PS50011"/>
    </source>
</evidence>
<accession>A0A146K491</accession>
<dbReference type="PANTHER" id="PTHR44167">
    <property type="entry name" value="OVARIAN-SPECIFIC SERINE/THREONINE-PROTEIN KINASE LOK-RELATED"/>
    <property type="match status" value="1"/>
</dbReference>
<dbReference type="GO" id="GO:0004674">
    <property type="term" value="F:protein serine/threonine kinase activity"/>
    <property type="evidence" value="ECO:0007669"/>
    <property type="project" value="TreeGrafter"/>
</dbReference>
<feature type="compositionally biased region" description="Polar residues" evidence="1">
    <location>
        <begin position="427"/>
        <end position="439"/>
    </location>
</feature>
<dbReference type="GO" id="GO:0005634">
    <property type="term" value="C:nucleus"/>
    <property type="evidence" value="ECO:0007669"/>
    <property type="project" value="TreeGrafter"/>
</dbReference>
<dbReference type="GO" id="GO:0005524">
    <property type="term" value="F:ATP binding"/>
    <property type="evidence" value="ECO:0007669"/>
    <property type="project" value="InterPro"/>
</dbReference>
<evidence type="ECO:0000313" key="3">
    <source>
        <dbReference type="EMBL" id="JAP90695.1"/>
    </source>
</evidence>
<dbReference type="GO" id="GO:0044773">
    <property type="term" value="P:mitotic DNA damage checkpoint signaling"/>
    <property type="evidence" value="ECO:0007669"/>
    <property type="project" value="TreeGrafter"/>
</dbReference>
<protein>
    <submittedName>
        <fullName evidence="3">Protein kinase domain-containing protein</fullName>
    </submittedName>
</protein>
<dbReference type="InterPro" id="IPR011009">
    <property type="entry name" value="Kinase-like_dom_sf"/>
</dbReference>
<proteinExistence type="predicted"/>
<dbReference type="InterPro" id="IPR000719">
    <property type="entry name" value="Prot_kinase_dom"/>
</dbReference>
<name>A0A146K491_9EUKA</name>
<keyword evidence="3" id="KW-0418">Kinase</keyword>
<feature type="compositionally biased region" description="Basic and acidic residues" evidence="1">
    <location>
        <begin position="523"/>
        <end position="545"/>
    </location>
</feature>
<sequence length="564" mass="66361">EKTIKNYFNTLPQHLQKTDENYMYTAFRSLKNEVFTKHDTEQIIKFLPPQNSFENSFELAMFECMEKFDMKSKLHIGDIEFEISLADYFQKCYGYIEGEQSKILLTEPFKYPDLTFISDHLDMFKRMDEVQKIAGQLIVILWYAHSFGFVVNDLRLSNVLIADNCFHVVLQNIICPLMVAEKPAQSEISHPFSEGLLEDFWQAIQNMIKFKVRPEVNIQKLLEKLLVPNVFYTPPEKYAMLNELQKEVLELKEQNLDQETHMKQIKQLLTQIKIPGQSDFYQLGMLLFKMVFGDISPFGFYSESTTPEWIAENAPLLELSEICQNMHRMSDEEKMALGDFYDFIKRLLEKDPEERLYSFDDVTQHPFMQKQCYSDVQFQMFTVMDNQVMSLLDIKFKNTEQVFEKSLLMQKVVKVERTKNEPKASELSMQPSPESAPQPTIQLNQTIQLQAPKDDILSEPAKNQLFATYAPKKFNIDFGEELARPDEEPKQQAEIIKHEEEKTDEQKRQEMMYNNFKNSMAQEIEKSKRIDSPSEEKKKEEVVEQKDEEVETIEKQDDQVETNE</sequence>
<gene>
    <name evidence="3" type="ORF">TPC1_20006</name>
</gene>
<reference evidence="3" key="1">
    <citation type="submission" date="2015-07" db="EMBL/GenBank/DDBJ databases">
        <title>Adaptation to a free-living lifestyle via gene acquisitions in the diplomonad Trepomonas sp. PC1.</title>
        <authorList>
            <person name="Xu F."/>
            <person name="Jerlstrom-Hultqvist J."/>
            <person name="Kolisko M."/>
            <person name="Simpson A.G.B."/>
            <person name="Roger A.J."/>
            <person name="Svard S.G."/>
            <person name="Andersson J.O."/>
        </authorList>
    </citation>
    <scope>NUCLEOTIDE SEQUENCE</scope>
    <source>
        <strain evidence="3">PC1</strain>
    </source>
</reference>
<dbReference type="Gene3D" id="1.10.510.10">
    <property type="entry name" value="Transferase(Phosphotransferase) domain 1"/>
    <property type="match status" value="1"/>
</dbReference>
<evidence type="ECO:0000256" key="1">
    <source>
        <dbReference type="SAM" id="MobiDB-lite"/>
    </source>
</evidence>
<feature type="domain" description="Protein kinase" evidence="2">
    <location>
        <begin position="1"/>
        <end position="368"/>
    </location>
</feature>
<dbReference type="SUPFAM" id="SSF56112">
    <property type="entry name" value="Protein kinase-like (PK-like)"/>
    <property type="match status" value="1"/>
</dbReference>
<feature type="region of interest" description="Disordered" evidence="1">
    <location>
        <begin position="482"/>
        <end position="564"/>
    </location>
</feature>
<dbReference type="EMBL" id="GDID01005911">
    <property type="protein sequence ID" value="JAP90695.1"/>
    <property type="molecule type" value="Transcribed_RNA"/>
</dbReference>
<dbReference type="GO" id="GO:0005737">
    <property type="term" value="C:cytoplasm"/>
    <property type="evidence" value="ECO:0007669"/>
    <property type="project" value="TreeGrafter"/>
</dbReference>
<keyword evidence="3" id="KW-0808">Transferase</keyword>
<feature type="compositionally biased region" description="Basic and acidic residues" evidence="1">
    <location>
        <begin position="482"/>
        <end position="510"/>
    </location>
</feature>
<feature type="non-terminal residue" evidence="3">
    <location>
        <position position="1"/>
    </location>
</feature>
<dbReference type="PANTHER" id="PTHR44167:SF18">
    <property type="entry name" value="PROTEIN KINASE DOMAIN-CONTAINING PROTEIN"/>
    <property type="match status" value="1"/>
</dbReference>
<dbReference type="PROSITE" id="PS50011">
    <property type="entry name" value="PROTEIN_KINASE_DOM"/>
    <property type="match status" value="1"/>
</dbReference>
<dbReference type="AlphaFoldDB" id="A0A146K491"/>
<organism evidence="3">
    <name type="scientific">Trepomonas sp. PC1</name>
    <dbReference type="NCBI Taxonomy" id="1076344"/>
    <lineage>
        <taxon>Eukaryota</taxon>
        <taxon>Metamonada</taxon>
        <taxon>Diplomonadida</taxon>
        <taxon>Hexamitidae</taxon>
        <taxon>Hexamitinae</taxon>
        <taxon>Trepomonas</taxon>
    </lineage>
</organism>